<evidence type="ECO:0000259" key="5">
    <source>
        <dbReference type="PROSITE" id="PS50076"/>
    </source>
</evidence>
<proteinExistence type="predicted"/>
<dbReference type="PRINTS" id="PR00625">
    <property type="entry name" value="JDOMAIN"/>
</dbReference>
<sequence>MATYYDLLEIPRQATPDQIKQAYRKLAKRHHPDANGGSREAEKRFKEVQEAYETLGDPGKRSAYDEQLSAGTHRASGGGPQKTGRTADAGAGAGNKAGADFDINQMSQQFEQFFGFHPKNKADGIGKPLNKKSNPLDTTDLFNRFFGK</sequence>
<comment type="caution">
    <text evidence="6">The sequence shown here is derived from an EMBL/GenBank/DDBJ whole genome shotgun (WGS) entry which is preliminary data.</text>
</comment>
<dbReference type="PANTHER" id="PTHR44145:SF3">
    <property type="entry name" value="DNAJ HOMOLOG SUBFAMILY A MEMBER 3, MITOCHONDRIAL"/>
    <property type="match status" value="1"/>
</dbReference>
<evidence type="ECO:0000313" key="7">
    <source>
        <dbReference type="Proteomes" id="UP000600247"/>
    </source>
</evidence>
<dbReference type="CDD" id="cd06257">
    <property type="entry name" value="DnaJ"/>
    <property type="match status" value="1"/>
</dbReference>
<feature type="region of interest" description="Disordered" evidence="4">
    <location>
        <begin position="117"/>
        <end position="136"/>
    </location>
</feature>
<dbReference type="GO" id="GO:0006260">
    <property type="term" value="P:DNA replication"/>
    <property type="evidence" value="ECO:0007669"/>
    <property type="project" value="UniProtKB-KW"/>
</dbReference>
<dbReference type="RefSeq" id="WP_188891749.1">
    <property type="nucleotide sequence ID" value="NZ_BMHY01000011.1"/>
</dbReference>
<keyword evidence="3" id="KW-0143">Chaperone</keyword>
<accession>A0A917HM24</accession>
<evidence type="ECO:0000256" key="2">
    <source>
        <dbReference type="ARBA" id="ARBA00023016"/>
    </source>
</evidence>
<evidence type="ECO:0000256" key="1">
    <source>
        <dbReference type="ARBA" id="ARBA00022705"/>
    </source>
</evidence>
<dbReference type="InterPro" id="IPR036869">
    <property type="entry name" value="J_dom_sf"/>
</dbReference>
<evidence type="ECO:0000256" key="4">
    <source>
        <dbReference type="SAM" id="MobiDB-lite"/>
    </source>
</evidence>
<dbReference type="EMBL" id="BMHY01000011">
    <property type="protein sequence ID" value="GGG82797.1"/>
    <property type="molecule type" value="Genomic_DNA"/>
</dbReference>
<keyword evidence="1" id="KW-0235">DNA replication</keyword>
<dbReference type="SUPFAM" id="SSF46565">
    <property type="entry name" value="Chaperone J-domain"/>
    <property type="match status" value="1"/>
</dbReference>
<dbReference type="AlphaFoldDB" id="A0A917HM24"/>
<dbReference type="PANTHER" id="PTHR44145">
    <property type="entry name" value="DNAJ HOMOLOG SUBFAMILY A MEMBER 3, MITOCHONDRIAL"/>
    <property type="match status" value="1"/>
</dbReference>
<gene>
    <name evidence="6" type="ORF">GCM10010918_45370</name>
</gene>
<reference evidence="6 7" key="1">
    <citation type="journal article" date="2014" name="Int. J. Syst. Evol. Microbiol.">
        <title>Complete genome sequence of Corynebacterium casei LMG S-19264T (=DSM 44701T), isolated from a smear-ripened cheese.</title>
        <authorList>
            <consortium name="US DOE Joint Genome Institute (JGI-PGF)"/>
            <person name="Walter F."/>
            <person name="Albersmeier A."/>
            <person name="Kalinowski J."/>
            <person name="Ruckert C."/>
        </authorList>
    </citation>
    <scope>NUCLEOTIDE SEQUENCE [LARGE SCALE GENOMIC DNA]</scope>
    <source>
        <strain evidence="6 7">CGMCC 1.15286</strain>
    </source>
</reference>
<dbReference type="Pfam" id="PF00226">
    <property type="entry name" value="DnaJ"/>
    <property type="match status" value="1"/>
</dbReference>
<feature type="domain" description="J" evidence="5">
    <location>
        <begin position="3"/>
        <end position="68"/>
    </location>
</feature>
<dbReference type="InterPro" id="IPR001623">
    <property type="entry name" value="DnaJ_domain"/>
</dbReference>
<feature type="region of interest" description="Disordered" evidence="4">
    <location>
        <begin position="23"/>
        <end position="99"/>
    </location>
</feature>
<dbReference type="PROSITE" id="PS50076">
    <property type="entry name" value="DNAJ_2"/>
    <property type="match status" value="1"/>
</dbReference>
<dbReference type="Proteomes" id="UP000600247">
    <property type="component" value="Unassembled WGS sequence"/>
</dbReference>
<feature type="compositionally biased region" description="Basic and acidic residues" evidence="4">
    <location>
        <begin position="39"/>
        <end position="49"/>
    </location>
</feature>
<evidence type="ECO:0000313" key="6">
    <source>
        <dbReference type="EMBL" id="GGG82797.1"/>
    </source>
</evidence>
<dbReference type="InterPro" id="IPR051938">
    <property type="entry name" value="Apopto_cytoskel_mod"/>
</dbReference>
<keyword evidence="2" id="KW-0346">Stress response</keyword>
<dbReference type="InterPro" id="IPR018253">
    <property type="entry name" value="DnaJ_domain_CS"/>
</dbReference>
<dbReference type="SMART" id="SM00271">
    <property type="entry name" value="DnaJ"/>
    <property type="match status" value="1"/>
</dbReference>
<organism evidence="6 7">
    <name type="scientific">Paenibacillus radicis</name>
    <name type="common">ex Gao et al. 2016</name>
    <dbReference type="NCBI Taxonomy" id="1737354"/>
    <lineage>
        <taxon>Bacteria</taxon>
        <taxon>Bacillati</taxon>
        <taxon>Bacillota</taxon>
        <taxon>Bacilli</taxon>
        <taxon>Bacillales</taxon>
        <taxon>Paenibacillaceae</taxon>
        <taxon>Paenibacillus</taxon>
    </lineage>
</organism>
<feature type="compositionally biased region" description="Low complexity" evidence="4">
    <location>
        <begin position="83"/>
        <end position="98"/>
    </location>
</feature>
<dbReference type="Gene3D" id="1.10.287.110">
    <property type="entry name" value="DnaJ domain"/>
    <property type="match status" value="1"/>
</dbReference>
<evidence type="ECO:0000256" key="3">
    <source>
        <dbReference type="ARBA" id="ARBA00023186"/>
    </source>
</evidence>
<protein>
    <recommendedName>
        <fullName evidence="5">J domain-containing protein</fullName>
    </recommendedName>
</protein>
<dbReference type="PROSITE" id="PS00636">
    <property type="entry name" value="DNAJ_1"/>
    <property type="match status" value="1"/>
</dbReference>
<name>A0A917HM24_9BACL</name>
<keyword evidence="7" id="KW-1185">Reference proteome</keyword>